<proteinExistence type="inferred from homology"/>
<evidence type="ECO:0000256" key="2">
    <source>
        <dbReference type="ARBA" id="ARBA00006824"/>
    </source>
</evidence>
<evidence type="ECO:0000313" key="9">
    <source>
        <dbReference type="Proteomes" id="UP000053766"/>
    </source>
</evidence>
<evidence type="ECO:0000256" key="1">
    <source>
        <dbReference type="ARBA" id="ARBA00004141"/>
    </source>
</evidence>
<keyword evidence="4 7" id="KW-1133">Transmembrane helix</keyword>
<reference evidence="8 9" key="1">
    <citation type="submission" date="2013-11" db="EMBL/GenBank/DDBJ databases">
        <title>Draft genome of the bovine lungworm Dictyocaulus viviparus.</title>
        <authorList>
            <person name="Mitreva M."/>
        </authorList>
    </citation>
    <scope>NUCLEOTIDE SEQUENCE [LARGE SCALE GENOMIC DNA]</scope>
    <source>
        <strain evidence="8 9">HannoverDv2000</strain>
    </source>
</reference>
<protein>
    <recommendedName>
        <fullName evidence="6">Mitochondrial inner membrane protein Mpv17</fullName>
    </recommendedName>
</protein>
<dbReference type="OrthoDB" id="430207at2759"/>
<gene>
    <name evidence="8" type="ORF">DICVIV_11389</name>
</gene>
<dbReference type="GO" id="GO:0015267">
    <property type="term" value="F:channel activity"/>
    <property type="evidence" value="ECO:0007669"/>
    <property type="project" value="TreeGrafter"/>
</dbReference>
<dbReference type="EMBL" id="KN716645">
    <property type="protein sequence ID" value="KJH42621.1"/>
    <property type="molecule type" value="Genomic_DNA"/>
</dbReference>
<dbReference type="PANTHER" id="PTHR11266:SF17">
    <property type="entry name" value="PROTEIN MPV17"/>
    <property type="match status" value="1"/>
</dbReference>
<name>A0A0D8XJX0_DICVI</name>
<dbReference type="Pfam" id="PF04117">
    <property type="entry name" value="Mpv17_PMP22"/>
    <property type="match status" value="1"/>
</dbReference>
<keyword evidence="3 7" id="KW-0812">Transmembrane</keyword>
<dbReference type="GO" id="GO:0005739">
    <property type="term" value="C:mitochondrion"/>
    <property type="evidence" value="ECO:0007669"/>
    <property type="project" value="TreeGrafter"/>
</dbReference>
<keyword evidence="5 7" id="KW-0472">Membrane</keyword>
<dbReference type="STRING" id="29172.A0A0D8XJX0"/>
<dbReference type="Proteomes" id="UP000053766">
    <property type="component" value="Unassembled WGS sequence"/>
</dbReference>
<comment type="subcellular location">
    <subcellularLocation>
        <location evidence="1">Membrane</location>
        <topology evidence="1">Multi-pass membrane protein</topology>
    </subcellularLocation>
</comment>
<feature type="transmembrane region" description="Helical" evidence="7">
    <location>
        <begin position="91"/>
        <end position="109"/>
    </location>
</feature>
<evidence type="ECO:0000256" key="4">
    <source>
        <dbReference type="ARBA" id="ARBA00022989"/>
    </source>
</evidence>
<dbReference type="GO" id="GO:1901858">
    <property type="term" value="P:regulation of mitochondrial DNA metabolic process"/>
    <property type="evidence" value="ECO:0007669"/>
    <property type="project" value="TreeGrafter"/>
</dbReference>
<evidence type="ECO:0000313" key="8">
    <source>
        <dbReference type="EMBL" id="KJH42621.1"/>
    </source>
</evidence>
<evidence type="ECO:0000256" key="3">
    <source>
        <dbReference type="ARBA" id="ARBA00022692"/>
    </source>
</evidence>
<dbReference type="PROSITE" id="PS51257">
    <property type="entry name" value="PROKAR_LIPOPROTEIN"/>
    <property type="match status" value="1"/>
</dbReference>
<evidence type="ECO:0000256" key="5">
    <source>
        <dbReference type="ARBA" id="ARBA00023136"/>
    </source>
</evidence>
<keyword evidence="9" id="KW-1185">Reference proteome</keyword>
<evidence type="ECO:0000256" key="7">
    <source>
        <dbReference type="RuleBase" id="RU363053"/>
    </source>
</evidence>
<organism evidence="8 9">
    <name type="scientific">Dictyocaulus viviparus</name>
    <name type="common">Bovine lungworm</name>
    <dbReference type="NCBI Taxonomy" id="29172"/>
    <lineage>
        <taxon>Eukaryota</taxon>
        <taxon>Metazoa</taxon>
        <taxon>Ecdysozoa</taxon>
        <taxon>Nematoda</taxon>
        <taxon>Chromadorea</taxon>
        <taxon>Rhabditida</taxon>
        <taxon>Rhabditina</taxon>
        <taxon>Rhabditomorpha</taxon>
        <taxon>Strongyloidea</taxon>
        <taxon>Metastrongylidae</taxon>
        <taxon>Dictyocaulus</taxon>
    </lineage>
</organism>
<dbReference type="GO" id="GO:0016020">
    <property type="term" value="C:membrane"/>
    <property type="evidence" value="ECO:0007669"/>
    <property type="project" value="UniProtKB-SubCell"/>
</dbReference>
<reference evidence="9" key="2">
    <citation type="journal article" date="2016" name="Sci. Rep.">
        <title>Dictyocaulus viviparus genome, variome and transcriptome elucidate lungworm biology and support future intervention.</title>
        <authorList>
            <person name="McNulty S.N."/>
            <person name="Strube C."/>
            <person name="Rosa B.A."/>
            <person name="Martin J.C."/>
            <person name="Tyagi R."/>
            <person name="Choi Y.J."/>
            <person name="Wang Q."/>
            <person name="Hallsworth Pepin K."/>
            <person name="Zhang X."/>
            <person name="Ozersky P."/>
            <person name="Wilson R.K."/>
            <person name="Sternberg P.W."/>
            <person name="Gasser R.B."/>
            <person name="Mitreva M."/>
        </authorList>
    </citation>
    <scope>NUCLEOTIDE SEQUENCE [LARGE SCALE GENOMIC DNA]</scope>
    <source>
        <strain evidence="9">HannoverDv2000</strain>
    </source>
</reference>
<comment type="similarity">
    <text evidence="2 7">Belongs to the peroxisomal membrane protein PXMP2/4 family.</text>
</comment>
<feature type="transmembrane region" description="Helical" evidence="7">
    <location>
        <begin position="15"/>
        <end position="32"/>
    </location>
</feature>
<sequence>MLLRMFQESLKRRPFLTHVIASGVISGCGDAFSQIAFEKHNIETYDKYRTGRFIILASCFIAPSLNVWFRILEKVKGNPKIVPLKRLSVDQIFFAPPFNGLILFFLRMLEGIGVRESYNRMKRDWSTIYLNSLKVWPIVQLINFYLMPLNMRVIIVQLVAFFWNTYLSYRTQADVYSKHYLKH</sequence>
<evidence type="ECO:0000256" key="6">
    <source>
        <dbReference type="ARBA" id="ARBA00049743"/>
    </source>
</evidence>
<dbReference type="AlphaFoldDB" id="A0A0D8XJX0"/>
<accession>A0A0D8XJX0</accession>
<dbReference type="InterPro" id="IPR007248">
    <property type="entry name" value="Mpv17_PMP22"/>
</dbReference>
<dbReference type="PANTHER" id="PTHR11266">
    <property type="entry name" value="PEROXISOMAL MEMBRANE PROTEIN 2, PXMP2 MPV17"/>
    <property type="match status" value="1"/>
</dbReference>
<feature type="transmembrane region" description="Helical" evidence="7">
    <location>
        <begin position="53"/>
        <end position="71"/>
    </location>
</feature>